<sequence>MGVDWQQGIMLISTWCVIWGIGHHLFWPIWNARVALICSPIPIDRYRNRLCRSQVYCVLAVAGGFLLLFRYRWCPNGLLYLNSWDHQELFAMAAAHWVVAAWEDAQSCAFLGAGLTSEDTRGQSDPSKLLSRAYLVHHLMAGLGFAAVLFSQSCTAIGVFGLLYELPVLLMNHREFLVYADQPPEWFRDSRRVQSFWKKLRVLFVIGRGGPSLVYLHSLCFWSDDLRELSLGESFVYHSMAISFTALNFVLWQTFLAAWARKDLDNALRTEEGQFAGAFTH</sequence>
<reference evidence="2" key="1">
    <citation type="submission" date="2021-02" db="EMBL/GenBank/DDBJ databases">
        <authorList>
            <person name="Dougan E. K."/>
            <person name="Rhodes N."/>
            <person name="Thang M."/>
            <person name="Chan C."/>
        </authorList>
    </citation>
    <scope>NUCLEOTIDE SEQUENCE</scope>
</reference>
<feature type="transmembrane region" description="Helical" evidence="1">
    <location>
        <begin position="237"/>
        <end position="259"/>
    </location>
</feature>
<proteinExistence type="predicted"/>
<keyword evidence="1" id="KW-0812">Transmembrane</keyword>
<accession>A0A813DHX5</accession>
<organism evidence="2 3">
    <name type="scientific">Polarella glacialis</name>
    <name type="common">Dinoflagellate</name>
    <dbReference type="NCBI Taxonomy" id="89957"/>
    <lineage>
        <taxon>Eukaryota</taxon>
        <taxon>Sar</taxon>
        <taxon>Alveolata</taxon>
        <taxon>Dinophyceae</taxon>
        <taxon>Suessiales</taxon>
        <taxon>Suessiaceae</taxon>
        <taxon>Polarella</taxon>
    </lineage>
</organism>
<evidence type="ECO:0000313" key="2">
    <source>
        <dbReference type="EMBL" id="CAE8586427.1"/>
    </source>
</evidence>
<evidence type="ECO:0008006" key="4">
    <source>
        <dbReference type="Google" id="ProtNLM"/>
    </source>
</evidence>
<dbReference type="EMBL" id="CAJNNV010002062">
    <property type="protein sequence ID" value="CAE8586427.1"/>
    <property type="molecule type" value="Genomic_DNA"/>
</dbReference>
<comment type="caution">
    <text evidence="2">The sequence shown here is derived from an EMBL/GenBank/DDBJ whole genome shotgun (WGS) entry which is preliminary data.</text>
</comment>
<dbReference type="AlphaFoldDB" id="A0A813DHX5"/>
<evidence type="ECO:0000313" key="3">
    <source>
        <dbReference type="Proteomes" id="UP000654075"/>
    </source>
</evidence>
<evidence type="ECO:0000256" key="1">
    <source>
        <dbReference type="SAM" id="Phobius"/>
    </source>
</evidence>
<name>A0A813DHX5_POLGL</name>
<keyword evidence="3" id="KW-1185">Reference proteome</keyword>
<feature type="transmembrane region" description="Helical" evidence="1">
    <location>
        <begin position="55"/>
        <end position="73"/>
    </location>
</feature>
<gene>
    <name evidence="2" type="ORF">PGLA1383_LOCUS5295</name>
</gene>
<feature type="transmembrane region" description="Helical" evidence="1">
    <location>
        <begin position="139"/>
        <end position="164"/>
    </location>
</feature>
<feature type="transmembrane region" description="Helical" evidence="1">
    <location>
        <begin position="200"/>
        <end position="217"/>
    </location>
</feature>
<protein>
    <recommendedName>
        <fullName evidence="4">TLC domain-containing protein</fullName>
    </recommendedName>
</protein>
<dbReference type="Proteomes" id="UP000654075">
    <property type="component" value="Unassembled WGS sequence"/>
</dbReference>
<keyword evidence="1" id="KW-1133">Transmembrane helix</keyword>
<keyword evidence="1" id="KW-0472">Membrane</keyword>